<dbReference type="GO" id="GO:0044780">
    <property type="term" value="P:bacterial-type flagellum assembly"/>
    <property type="evidence" value="ECO:0007669"/>
    <property type="project" value="UniProtKB-UniRule"/>
</dbReference>
<evidence type="ECO:0000256" key="4">
    <source>
        <dbReference type="HAMAP-Rule" id="MF_01185"/>
    </source>
</evidence>
<dbReference type="Gene3D" id="2.30.290.10">
    <property type="entry name" value="BH3618-like"/>
    <property type="match status" value="1"/>
</dbReference>
<name>A0A840UIL9_9FIRM</name>
<keyword evidence="1 4" id="KW-0963">Cytoplasm</keyword>
<keyword evidence="5" id="KW-0966">Cell projection</keyword>
<dbReference type="SUPFAM" id="SSF141457">
    <property type="entry name" value="BH3618-like"/>
    <property type="match status" value="1"/>
</dbReference>
<comment type="function">
    <text evidence="4">Acts as an anti-CsrA protein, binds CsrA and prevents it from repressing translation of its target genes, one of which is flagellin. Binds to flagellin and participates in the assembly of the flagellum.</text>
</comment>
<evidence type="ECO:0000256" key="3">
    <source>
        <dbReference type="ARBA" id="ARBA00022845"/>
    </source>
</evidence>
<organism evidence="5 6">
    <name type="scientific">Pectinatus brassicae</name>
    <dbReference type="NCBI Taxonomy" id="862415"/>
    <lineage>
        <taxon>Bacteria</taxon>
        <taxon>Bacillati</taxon>
        <taxon>Bacillota</taxon>
        <taxon>Negativicutes</taxon>
        <taxon>Selenomonadales</taxon>
        <taxon>Selenomonadaceae</taxon>
        <taxon>Pectinatus</taxon>
    </lineage>
</organism>
<keyword evidence="5" id="KW-0969">Cilium</keyword>
<dbReference type="GO" id="GO:0006417">
    <property type="term" value="P:regulation of translation"/>
    <property type="evidence" value="ECO:0007669"/>
    <property type="project" value="UniProtKB-KW"/>
</dbReference>
<comment type="subcellular location">
    <subcellularLocation>
        <location evidence="4">Cytoplasm</location>
    </subcellularLocation>
</comment>
<comment type="similarity">
    <text evidence="4">Belongs to the FliW family.</text>
</comment>
<keyword evidence="3 4" id="KW-0810">Translation regulation</keyword>
<dbReference type="GO" id="GO:0005737">
    <property type="term" value="C:cytoplasm"/>
    <property type="evidence" value="ECO:0007669"/>
    <property type="project" value="UniProtKB-SubCell"/>
</dbReference>
<dbReference type="HAMAP" id="MF_01185">
    <property type="entry name" value="FliW"/>
    <property type="match status" value="1"/>
</dbReference>
<evidence type="ECO:0000313" key="6">
    <source>
        <dbReference type="Proteomes" id="UP000559117"/>
    </source>
</evidence>
<dbReference type="InterPro" id="IPR024046">
    <property type="entry name" value="Flagellar_assmbl_FliW_dom_sf"/>
</dbReference>
<dbReference type="EMBL" id="JACHFH010000025">
    <property type="protein sequence ID" value="MBB5336829.1"/>
    <property type="molecule type" value="Genomic_DNA"/>
</dbReference>
<keyword evidence="4" id="KW-0143">Chaperone</keyword>
<keyword evidence="2 4" id="KW-1005">Bacterial flagellum biogenesis</keyword>
<dbReference type="NCBIfam" id="NF009793">
    <property type="entry name" value="PRK13285.1-1"/>
    <property type="match status" value="1"/>
</dbReference>
<dbReference type="PANTHER" id="PTHR39190:SF1">
    <property type="entry name" value="FLAGELLAR ASSEMBLY FACTOR FLIW"/>
    <property type="match status" value="1"/>
</dbReference>
<dbReference type="Proteomes" id="UP000559117">
    <property type="component" value="Unassembled WGS sequence"/>
</dbReference>
<accession>A0A840UIL9</accession>
<dbReference type="Pfam" id="PF02623">
    <property type="entry name" value="FliW"/>
    <property type="match status" value="1"/>
</dbReference>
<proteinExistence type="inferred from homology"/>
<keyword evidence="6" id="KW-1185">Reference proteome</keyword>
<keyword evidence="5" id="KW-0282">Flagellum</keyword>
<evidence type="ECO:0000313" key="5">
    <source>
        <dbReference type="EMBL" id="MBB5336829.1"/>
    </source>
</evidence>
<comment type="caution">
    <text evidence="5">The sequence shown here is derived from an EMBL/GenBank/DDBJ whole genome shotgun (WGS) entry which is preliminary data.</text>
</comment>
<dbReference type="RefSeq" id="WP_183862121.1">
    <property type="nucleotide sequence ID" value="NZ_JACHFH010000025.1"/>
</dbReference>
<protein>
    <recommendedName>
        <fullName evidence="4">Flagellar assembly factor FliW</fullName>
    </recommendedName>
</protein>
<gene>
    <name evidence="4" type="primary">fliW</name>
    <name evidence="5" type="ORF">HNR32_001984</name>
</gene>
<sequence length="148" mass="16892">MKEINTTRFGDIEIDEEKIIHFKDGIPAFEDEHEFVLIPYGDESPFLFLQSINTSDLAFAMVNPFVFFSDYEFTIDDEILEEMDIKEQADLLIFAFLTIPSGDVKKTTANLLAPIVINQRTFGAKQLILENTDYTTKHSLGENTEDGE</sequence>
<dbReference type="PANTHER" id="PTHR39190">
    <property type="entry name" value="FLAGELLAR ASSEMBLY FACTOR FLIW"/>
    <property type="match status" value="1"/>
</dbReference>
<reference evidence="5 6" key="1">
    <citation type="submission" date="2020-08" db="EMBL/GenBank/DDBJ databases">
        <title>Genomic Encyclopedia of Type Strains, Phase IV (KMG-IV): sequencing the most valuable type-strain genomes for metagenomic binning, comparative biology and taxonomic classification.</title>
        <authorList>
            <person name="Goeker M."/>
        </authorList>
    </citation>
    <scope>NUCLEOTIDE SEQUENCE [LARGE SCALE GENOMIC DNA]</scope>
    <source>
        <strain evidence="5 6">DSM 24661</strain>
    </source>
</reference>
<evidence type="ECO:0000256" key="2">
    <source>
        <dbReference type="ARBA" id="ARBA00022795"/>
    </source>
</evidence>
<dbReference type="InterPro" id="IPR003775">
    <property type="entry name" value="Flagellar_assembly_factor_FliW"/>
</dbReference>
<comment type="subunit">
    <text evidence="4">Interacts with translational regulator CsrA and flagellin(s).</text>
</comment>
<evidence type="ECO:0000256" key="1">
    <source>
        <dbReference type="ARBA" id="ARBA00022490"/>
    </source>
</evidence>
<dbReference type="AlphaFoldDB" id="A0A840UIL9"/>